<evidence type="ECO:0000313" key="1">
    <source>
        <dbReference type="EMBL" id="EKR65219.1"/>
    </source>
</evidence>
<protein>
    <submittedName>
        <fullName evidence="1">Uncharacterized protein</fullName>
    </submittedName>
</protein>
<dbReference type="AlphaFoldDB" id="A0A828Z5G1"/>
<dbReference type="Proteomes" id="UP000001338">
    <property type="component" value="Unassembled WGS sequence"/>
</dbReference>
<sequence length="60" mass="7210">MKQHSRSFKSKVIDIAYQRKTDLRILNGLWKKKRQLREIKSLEKSDRPKPSPFGSLIIKW</sequence>
<reference evidence="1 2" key="1">
    <citation type="submission" date="2012-10" db="EMBL/GenBank/DDBJ databases">
        <authorList>
            <person name="Harkins D.M."/>
            <person name="Durkin A.S."/>
            <person name="Brinkac L.M."/>
            <person name="Haft D.H."/>
            <person name="Selengut J.D."/>
            <person name="Sanka R."/>
            <person name="DePew J."/>
            <person name="Purushe J."/>
            <person name="Whelen A.C."/>
            <person name="Vinetz J.M."/>
            <person name="Sutton G.G."/>
            <person name="Nierman W.C."/>
            <person name="Fouts D.E."/>
        </authorList>
    </citation>
    <scope>NUCLEOTIDE SEQUENCE [LARGE SCALE GENOMIC DNA]</scope>
    <source>
        <strain evidence="1 2">2006001853</strain>
    </source>
</reference>
<gene>
    <name evidence="1" type="ORF">LEP1GSC036_0479</name>
</gene>
<dbReference type="EMBL" id="AFLV02000023">
    <property type="protein sequence ID" value="EKR65219.1"/>
    <property type="molecule type" value="Genomic_DNA"/>
</dbReference>
<accession>A0A828Z5G1</accession>
<name>A0A828Z5G1_9LEPT</name>
<comment type="caution">
    <text evidence="1">The sequence shown here is derived from an EMBL/GenBank/DDBJ whole genome shotgun (WGS) entry which is preliminary data.</text>
</comment>
<organism evidence="1 2">
    <name type="scientific">Leptospira weilii str. 2006001853</name>
    <dbReference type="NCBI Taxonomy" id="1001589"/>
    <lineage>
        <taxon>Bacteria</taxon>
        <taxon>Pseudomonadati</taxon>
        <taxon>Spirochaetota</taxon>
        <taxon>Spirochaetia</taxon>
        <taxon>Leptospirales</taxon>
        <taxon>Leptospiraceae</taxon>
        <taxon>Leptospira</taxon>
    </lineage>
</organism>
<evidence type="ECO:0000313" key="2">
    <source>
        <dbReference type="Proteomes" id="UP000001338"/>
    </source>
</evidence>
<proteinExistence type="predicted"/>